<sequence length="206" mass="21680">MTRLSKIQRLSLLAASTTVITGGVLFPVTAFAAPAPQTAPVATTDAATHWTATTDDLSGITAELPGHPQMQKYSENGVEARVYLVPTDYGTLGFVVYDTPNTGQKDLKGCLQSWLDGYNEDSRSGDSTLTSKDLQEGTTADGQPAVDSALSAGDGTVGHVRFVDLGDHMVQVVALGKKGSQQDVDADYLQLLNGVQLPSDGTTQSY</sequence>
<feature type="compositionally biased region" description="Polar residues" evidence="1">
    <location>
        <begin position="125"/>
        <end position="141"/>
    </location>
</feature>
<feature type="region of interest" description="Disordered" evidence="1">
    <location>
        <begin position="121"/>
        <end position="145"/>
    </location>
</feature>
<evidence type="ECO:0000256" key="2">
    <source>
        <dbReference type="SAM" id="SignalP"/>
    </source>
</evidence>
<keyword evidence="4" id="KW-1185">Reference proteome</keyword>
<feature type="signal peptide" evidence="2">
    <location>
        <begin position="1"/>
        <end position="32"/>
    </location>
</feature>
<evidence type="ECO:0000256" key="1">
    <source>
        <dbReference type="SAM" id="MobiDB-lite"/>
    </source>
</evidence>
<comment type="caution">
    <text evidence="3">The sequence shown here is derived from an EMBL/GenBank/DDBJ whole genome shotgun (WGS) entry which is preliminary data.</text>
</comment>
<proteinExistence type="predicted"/>
<evidence type="ECO:0000313" key="4">
    <source>
        <dbReference type="Proteomes" id="UP000215483"/>
    </source>
</evidence>
<dbReference type="EMBL" id="MCGQ01000011">
    <property type="protein sequence ID" value="OXY96518.1"/>
    <property type="molecule type" value="Genomic_DNA"/>
</dbReference>
<organism evidence="3 4">
    <name type="scientific">Streptomyces diastatochromogenes</name>
    <dbReference type="NCBI Taxonomy" id="42236"/>
    <lineage>
        <taxon>Bacteria</taxon>
        <taxon>Bacillati</taxon>
        <taxon>Actinomycetota</taxon>
        <taxon>Actinomycetes</taxon>
        <taxon>Kitasatosporales</taxon>
        <taxon>Streptomycetaceae</taxon>
        <taxon>Streptomyces</taxon>
    </lineage>
</organism>
<evidence type="ECO:0000313" key="3">
    <source>
        <dbReference type="EMBL" id="OXY96518.1"/>
    </source>
</evidence>
<dbReference type="OrthoDB" id="4208330at2"/>
<protein>
    <submittedName>
        <fullName evidence="3">Uncharacterized protein</fullName>
    </submittedName>
</protein>
<dbReference type="RefSeq" id="WP_094216607.1">
    <property type="nucleotide sequence ID" value="NZ_MCGQ01000011.1"/>
</dbReference>
<keyword evidence="2" id="KW-0732">Signal</keyword>
<dbReference type="Proteomes" id="UP000215483">
    <property type="component" value="Unassembled WGS sequence"/>
</dbReference>
<accession>A0A233SLJ8</accession>
<name>A0A233SLJ8_STRDA</name>
<reference evidence="3 4" key="1">
    <citation type="submission" date="2016-07" db="EMBL/GenBank/DDBJ databases">
        <title>Draft genome of Streptomyces diastatochromogenes.</title>
        <authorList>
            <person name="Podduturi R."/>
            <person name="Lukassen M.B."/>
            <person name="Clausen N."/>
            <person name="Nielsen J.L."/>
            <person name="Jorgensen N.O."/>
        </authorList>
    </citation>
    <scope>NUCLEOTIDE SEQUENCE [LARGE SCALE GENOMIC DNA]</scope>
    <source>
        <strain evidence="3 4">DSM 40608</strain>
    </source>
</reference>
<feature type="chain" id="PRO_5012940802" evidence="2">
    <location>
        <begin position="33"/>
        <end position="206"/>
    </location>
</feature>
<dbReference type="AlphaFoldDB" id="A0A233SLJ8"/>
<gene>
    <name evidence="3" type="ORF">BEK98_12595</name>
</gene>